<evidence type="ECO:0000313" key="1">
    <source>
        <dbReference type="EMBL" id="KAA6187914.1"/>
    </source>
</evidence>
<evidence type="ECO:0000313" key="2">
    <source>
        <dbReference type="Proteomes" id="UP000322981"/>
    </source>
</evidence>
<accession>A0A5M8FVR4</accession>
<dbReference type="EMBL" id="VWXX01000001">
    <property type="protein sequence ID" value="KAA6187914.1"/>
    <property type="molecule type" value="Genomic_DNA"/>
</dbReference>
<dbReference type="RefSeq" id="WP_150089623.1">
    <property type="nucleotide sequence ID" value="NZ_VWXX01000001.1"/>
</dbReference>
<reference evidence="1 2" key="1">
    <citation type="submission" date="2019-09" db="EMBL/GenBank/DDBJ databases">
        <title>Whole-genome sequence of the purple sulfur bacterium Thiohalocapsa marina DSM 19078.</title>
        <authorList>
            <person name="Kyndt J.A."/>
            <person name="Meyer T.E."/>
        </authorList>
    </citation>
    <scope>NUCLEOTIDE SEQUENCE [LARGE SCALE GENOMIC DNA]</scope>
    <source>
        <strain evidence="1 2">DSM 19078</strain>
    </source>
</reference>
<dbReference type="Proteomes" id="UP000322981">
    <property type="component" value="Unassembled WGS sequence"/>
</dbReference>
<organism evidence="1 2">
    <name type="scientific">Thiohalocapsa marina</name>
    <dbReference type="NCBI Taxonomy" id="424902"/>
    <lineage>
        <taxon>Bacteria</taxon>
        <taxon>Pseudomonadati</taxon>
        <taxon>Pseudomonadota</taxon>
        <taxon>Gammaproteobacteria</taxon>
        <taxon>Chromatiales</taxon>
        <taxon>Chromatiaceae</taxon>
        <taxon>Thiohalocapsa</taxon>
    </lineage>
</organism>
<dbReference type="GO" id="GO:0006355">
    <property type="term" value="P:regulation of DNA-templated transcription"/>
    <property type="evidence" value="ECO:0007669"/>
    <property type="project" value="InterPro"/>
</dbReference>
<dbReference type="InterPro" id="IPR010985">
    <property type="entry name" value="Ribbon_hlx_hlx"/>
</dbReference>
<dbReference type="SUPFAM" id="SSF47598">
    <property type="entry name" value="Ribbon-helix-helix"/>
    <property type="match status" value="1"/>
</dbReference>
<name>A0A5M8FVR4_9GAMM</name>
<dbReference type="AlphaFoldDB" id="A0A5M8FVR4"/>
<protein>
    <submittedName>
        <fullName evidence="1">Ribbon-helix-helix protein, CopG family</fullName>
    </submittedName>
</protein>
<sequence>MTTLTIRLPDATAQRLNALAKSRGMSTNRLVEELSAQALAAWDTENHFRALAATGSVETALAVLDRLDAQDTETQSSARDPLG</sequence>
<dbReference type="OrthoDB" id="598413at2"/>
<gene>
    <name evidence="1" type="ORF">F2Q65_01405</name>
</gene>
<comment type="caution">
    <text evidence="1">The sequence shown here is derived from an EMBL/GenBank/DDBJ whole genome shotgun (WGS) entry which is preliminary data.</text>
</comment>
<keyword evidence="2" id="KW-1185">Reference proteome</keyword>
<proteinExistence type="predicted"/>